<keyword evidence="8" id="KW-1185">Reference proteome</keyword>
<dbReference type="CDD" id="cd06662">
    <property type="entry name" value="SURF1"/>
    <property type="match status" value="1"/>
</dbReference>
<organism evidence="7 8">
    <name type="scientific">Scyliorhinus torazame</name>
    <name type="common">Cloudy catshark</name>
    <name type="synonym">Catulus torazame</name>
    <dbReference type="NCBI Taxonomy" id="75743"/>
    <lineage>
        <taxon>Eukaryota</taxon>
        <taxon>Metazoa</taxon>
        <taxon>Chordata</taxon>
        <taxon>Craniata</taxon>
        <taxon>Vertebrata</taxon>
        <taxon>Chondrichthyes</taxon>
        <taxon>Elasmobranchii</taxon>
        <taxon>Galeomorphii</taxon>
        <taxon>Galeoidea</taxon>
        <taxon>Carcharhiniformes</taxon>
        <taxon>Scyliorhinidae</taxon>
        <taxon>Scyliorhinus</taxon>
    </lineage>
</organism>
<evidence type="ECO:0000256" key="4">
    <source>
        <dbReference type="ARBA" id="ARBA00022989"/>
    </source>
</evidence>
<reference evidence="7 8" key="1">
    <citation type="journal article" date="2018" name="Nat. Ecol. Evol.">
        <title>Shark genomes provide insights into elasmobranch evolution and the origin of vertebrates.</title>
        <authorList>
            <person name="Hara Y"/>
            <person name="Yamaguchi K"/>
            <person name="Onimaru K"/>
            <person name="Kadota M"/>
            <person name="Koyanagi M"/>
            <person name="Keeley SD"/>
            <person name="Tatsumi K"/>
            <person name="Tanaka K"/>
            <person name="Motone F"/>
            <person name="Kageyama Y"/>
            <person name="Nozu R"/>
            <person name="Adachi N"/>
            <person name="Nishimura O"/>
            <person name="Nakagawa R"/>
            <person name="Tanegashima C"/>
            <person name="Kiyatake I"/>
            <person name="Matsumoto R"/>
            <person name="Murakumo K"/>
            <person name="Nishida K"/>
            <person name="Terakita A"/>
            <person name="Kuratani S"/>
            <person name="Sato K"/>
            <person name="Hyodo S Kuraku.S."/>
        </authorList>
    </citation>
    <scope>NUCLEOTIDE SEQUENCE [LARGE SCALE GENOMIC DNA]</scope>
</reference>
<dbReference type="AlphaFoldDB" id="A0A401NGR1"/>
<evidence type="ECO:0000256" key="1">
    <source>
        <dbReference type="ARBA" id="ARBA00004370"/>
    </source>
</evidence>
<keyword evidence="3" id="KW-0812">Transmembrane</keyword>
<dbReference type="PANTHER" id="PTHR23427">
    <property type="entry name" value="SURFEIT LOCUS PROTEIN"/>
    <property type="match status" value="1"/>
</dbReference>
<comment type="function">
    <text evidence="6">Probably involved in the biogenesis of the COX complex.</text>
</comment>
<dbReference type="STRING" id="75743.A0A401NGR1"/>
<dbReference type="OMA" id="FMPENDV"/>
<protein>
    <recommendedName>
        <fullName evidence="6">SURF1-like protein</fullName>
    </recommendedName>
</protein>
<evidence type="ECO:0000313" key="8">
    <source>
        <dbReference type="Proteomes" id="UP000288216"/>
    </source>
</evidence>
<evidence type="ECO:0000256" key="6">
    <source>
        <dbReference type="RuleBase" id="RU363076"/>
    </source>
</evidence>
<dbReference type="OrthoDB" id="10040024at2759"/>
<dbReference type="InterPro" id="IPR002994">
    <property type="entry name" value="Surf1/Shy1"/>
</dbReference>
<dbReference type="PANTHER" id="PTHR23427:SF2">
    <property type="entry name" value="SURFEIT LOCUS PROTEIN 1"/>
    <property type="match status" value="1"/>
</dbReference>
<comment type="similarity">
    <text evidence="2 6">Belongs to the SURF1 family.</text>
</comment>
<sequence length="228" mass="25914">MLRVLSRRVLKVCSAQVVTGTELILPSVKSKLNGIVVKHNGAHITTTAVAGSADDSILKWAPLLIPVATLGLGTWQVQRRKLKVQLFKELKERSRSDPLPLPLDQLELKELEYRRVRVRGRFDHSQELYIMPRSRVDPDKEKQEAGRLMSSTETGANVVTAFNCSDLGVRIPVNRGFVPRTRIRPETRSKGQITEEVELIGVVRLTETRKPFMPENDVKNNCWHYRDL</sequence>
<dbReference type="Proteomes" id="UP000288216">
    <property type="component" value="Unassembled WGS sequence"/>
</dbReference>
<comment type="caution">
    <text evidence="7">The sequence shown here is derived from an EMBL/GenBank/DDBJ whole genome shotgun (WGS) entry which is preliminary data.</text>
</comment>
<dbReference type="Pfam" id="PF02104">
    <property type="entry name" value="SURF1"/>
    <property type="match status" value="1"/>
</dbReference>
<keyword evidence="6" id="KW-0496">Mitochondrion</keyword>
<keyword evidence="6" id="KW-0999">Mitochondrion inner membrane</keyword>
<dbReference type="EMBL" id="BFAA01006197">
    <property type="protein sequence ID" value="GCB60118.1"/>
    <property type="molecule type" value="Genomic_DNA"/>
</dbReference>
<name>A0A401NGR1_SCYTO</name>
<dbReference type="GO" id="GO:0033617">
    <property type="term" value="P:mitochondrial respiratory chain complex IV assembly"/>
    <property type="evidence" value="ECO:0007669"/>
    <property type="project" value="TreeGrafter"/>
</dbReference>
<keyword evidence="5" id="KW-0472">Membrane</keyword>
<evidence type="ECO:0000256" key="2">
    <source>
        <dbReference type="ARBA" id="ARBA00007165"/>
    </source>
</evidence>
<comment type="subcellular location">
    <subcellularLocation>
        <location evidence="1">Membrane</location>
    </subcellularLocation>
    <subcellularLocation>
        <location evidence="6">Mitochondrion inner membrane</location>
        <topology evidence="6">Multi-pass membrane protein</topology>
    </subcellularLocation>
</comment>
<evidence type="ECO:0000313" key="7">
    <source>
        <dbReference type="EMBL" id="GCB60118.1"/>
    </source>
</evidence>
<dbReference type="InterPro" id="IPR045214">
    <property type="entry name" value="Surf1/Surf4"/>
</dbReference>
<proteinExistence type="inferred from homology"/>
<evidence type="ECO:0000256" key="3">
    <source>
        <dbReference type="ARBA" id="ARBA00022692"/>
    </source>
</evidence>
<evidence type="ECO:0000256" key="5">
    <source>
        <dbReference type="ARBA" id="ARBA00023136"/>
    </source>
</evidence>
<dbReference type="PROSITE" id="PS50895">
    <property type="entry name" value="SURF1"/>
    <property type="match status" value="1"/>
</dbReference>
<gene>
    <name evidence="7" type="ORF">scyTo_0012681</name>
</gene>
<accession>A0A401NGR1</accession>
<keyword evidence="4" id="KW-1133">Transmembrane helix</keyword>
<dbReference type="GO" id="GO:0005743">
    <property type="term" value="C:mitochondrial inner membrane"/>
    <property type="evidence" value="ECO:0007669"/>
    <property type="project" value="UniProtKB-SubCell"/>
</dbReference>